<organism evidence="2">
    <name type="scientific">Arundo donax</name>
    <name type="common">Giant reed</name>
    <name type="synonym">Donax arundinaceus</name>
    <dbReference type="NCBI Taxonomy" id="35708"/>
    <lineage>
        <taxon>Eukaryota</taxon>
        <taxon>Viridiplantae</taxon>
        <taxon>Streptophyta</taxon>
        <taxon>Embryophyta</taxon>
        <taxon>Tracheophyta</taxon>
        <taxon>Spermatophyta</taxon>
        <taxon>Magnoliopsida</taxon>
        <taxon>Liliopsida</taxon>
        <taxon>Poales</taxon>
        <taxon>Poaceae</taxon>
        <taxon>PACMAD clade</taxon>
        <taxon>Arundinoideae</taxon>
        <taxon>Arundineae</taxon>
        <taxon>Arundo</taxon>
    </lineage>
</organism>
<dbReference type="AlphaFoldDB" id="A0A0A8Z4N3"/>
<reference evidence="2" key="1">
    <citation type="submission" date="2014-09" db="EMBL/GenBank/DDBJ databases">
        <authorList>
            <person name="Magalhaes I.L.F."/>
            <person name="Oliveira U."/>
            <person name="Santos F.R."/>
            <person name="Vidigal T.H.D.A."/>
            <person name="Brescovit A.D."/>
            <person name="Santos A.J."/>
        </authorList>
    </citation>
    <scope>NUCLEOTIDE SEQUENCE</scope>
    <source>
        <tissue evidence="2">Shoot tissue taken approximately 20 cm above the soil surface</tissue>
    </source>
</reference>
<feature type="compositionally biased region" description="Polar residues" evidence="1">
    <location>
        <begin position="1"/>
        <end position="20"/>
    </location>
</feature>
<evidence type="ECO:0000256" key="1">
    <source>
        <dbReference type="SAM" id="MobiDB-lite"/>
    </source>
</evidence>
<protein>
    <submittedName>
        <fullName evidence="2">Uncharacterized protein</fullName>
    </submittedName>
</protein>
<proteinExistence type="predicted"/>
<feature type="compositionally biased region" description="Basic and acidic residues" evidence="1">
    <location>
        <begin position="22"/>
        <end position="35"/>
    </location>
</feature>
<dbReference type="EMBL" id="GBRH01266185">
    <property type="protein sequence ID" value="JAD31710.1"/>
    <property type="molecule type" value="Transcribed_RNA"/>
</dbReference>
<feature type="region of interest" description="Disordered" evidence="1">
    <location>
        <begin position="1"/>
        <end position="35"/>
    </location>
</feature>
<accession>A0A0A8Z4N3</accession>
<name>A0A0A8Z4N3_ARUDO</name>
<evidence type="ECO:0000313" key="2">
    <source>
        <dbReference type="EMBL" id="JAD31710.1"/>
    </source>
</evidence>
<sequence>MTVNWIQSKHQDLANLSQKPSEIIKSEENDKHTQK</sequence>
<reference evidence="2" key="2">
    <citation type="journal article" date="2015" name="Data Brief">
        <title>Shoot transcriptome of the giant reed, Arundo donax.</title>
        <authorList>
            <person name="Barrero R.A."/>
            <person name="Guerrero F.D."/>
            <person name="Moolhuijzen P."/>
            <person name="Goolsby J.A."/>
            <person name="Tidwell J."/>
            <person name="Bellgard S.E."/>
            <person name="Bellgard M.I."/>
        </authorList>
    </citation>
    <scope>NUCLEOTIDE SEQUENCE</scope>
    <source>
        <tissue evidence="2">Shoot tissue taken approximately 20 cm above the soil surface</tissue>
    </source>
</reference>